<name>A0ABR0JIT7_9EURO</name>
<proteinExistence type="predicted"/>
<sequence>MPLSIDPEFVAGLESLLPVLGDPVTFPPGDVLSRRANVNRRWALAMETWPVIDDVEHSIHTSRSSIDGAEIATHRYVKAGSSPSKSAVVYTHGGGYFCLNVPLYHNVLQTYVSQSGVQFFAVEYRFAPEHPFPTPVEDSYSGLLWVNQHASAFGIDPTRIAIMGDSAGGGVAAGVAIMARDRELSPPLAKQLIIGGMIDDRNVSRWEALTPFATWAPDDNLTGWWTYIGRDKAGKDDVSPYAAASRVESVQGLAPLYLDVPGLDIFRDENIRYAQRFAAADIATELHLYPSLPHSFEAFTPQIQAAKVAMANRVRAIQLL</sequence>
<evidence type="ECO:0000313" key="3">
    <source>
        <dbReference type="EMBL" id="KAK5065905.1"/>
    </source>
</evidence>
<dbReference type="InterPro" id="IPR050300">
    <property type="entry name" value="GDXG_lipolytic_enzyme"/>
</dbReference>
<dbReference type="Pfam" id="PF07859">
    <property type="entry name" value="Abhydrolase_3"/>
    <property type="match status" value="1"/>
</dbReference>
<reference evidence="3 4" key="1">
    <citation type="submission" date="2023-08" db="EMBL/GenBank/DDBJ databases">
        <title>Black Yeasts Isolated from many extreme environments.</title>
        <authorList>
            <person name="Coleine C."/>
            <person name="Stajich J.E."/>
            <person name="Selbmann L."/>
        </authorList>
    </citation>
    <scope>NUCLEOTIDE SEQUENCE [LARGE SCALE GENOMIC DNA]</scope>
    <source>
        <strain evidence="3 4">CCFEE 6328</strain>
    </source>
</reference>
<dbReference type="PANTHER" id="PTHR48081">
    <property type="entry name" value="AB HYDROLASE SUPERFAMILY PROTEIN C4A8.06C"/>
    <property type="match status" value="1"/>
</dbReference>
<dbReference type="InterPro" id="IPR029058">
    <property type="entry name" value="AB_hydrolase_fold"/>
</dbReference>
<evidence type="ECO:0000259" key="2">
    <source>
        <dbReference type="Pfam" id="PF07859"/>
    </source>
</evidence>
<protein>
    <recommendedName>
        <fullName evidence="2">Alpha/beta hydrolase fold-3 domain-containing protein</fullName>
    </recommendedName>
</protein>
<evidence type="ECO:0000256" key="1">
    <source>
        <dbReference type="ARBA" id="ARBA00022801"/>
    </source>
</evidence>
<keyword evidence="1" id="KW-0378">Hydrolase</keyword>
<gene>
    <name evidence="3" type="ORF">LTR69_003455</name>
</gene>
<dbReference type="SUPFAM" id="SSF53474">
    <property type="entry name" value="alpha/beta-Hydrolases"/>
    <property type="match status" value="1"/>
</dbReference>
<comment type="caution">
    <text evidence="3">The sequence shown here is derived from an EMBL/GenBank/DDBJ whole genome shotgun (WGS) entry which is preliminary data.</text>
</comment>
<accession>A0ABR0JIT7</accession>
<dbReference type="PANTHER" id="PTHR48081:SF8">
    <property type="entry name" value="ALPHA_BETA HYDROLASE FOLD-3 DOMAIN-CONTAINING PROTEIN-RELATED"/>
    <property type="match status" value="1"/>
</dbReference>
<organism evidence="3 4">
    <name type="scientific">Exophiala sideris</name>
    <dbReference type="NCBI Taxonomy" id="1016849"/>
    <lineage>
        <taxon>Eukaryota</taxon>
        <taxon>Fungi</taxon>
        <taxon>Dikarya</taxon>
        <taxon>Ascomycota</taxon>
        <taxon>Pezizomycotina</taxon>
        <taxon>Eurotiomycetes</taxon>
        <taxon>Chaetothyriomycetidae</taxon>
        <taxon>Chaetothyriales</taxon>
        <taxon>Herpotrichiellaceae</taxon>
        <taxon>Exophiala</taxon>
    </lineage>
</organism>
<dbReference type="Gene3D" id="3.40.50.1820">
    <property type="entry name" value="alpha/beta hydrolase"/>
    <property type="match status" value="1"/>
</dbReference>
<dbReference type="InterPro" id="IPR013094">
    <property type="entry name" value="AB_hydrolase_3"/>
</dbReference>
<keyword evidence="4" id="KW-1185">Reference proteome</keyword>
<dbReference type="EMBL" id="JAVRRF010000005">
    <property type="protein sequence ID" value="KAK5065905.1"/>
    <property type="molecule type" value="Genomic_DNA"/>
</dbReference>
<dbReference type="Proteomes" id="UP001345691">
    <property type="component" value="Unassembled WGS sequence"/>
</dbReference>
<evidence type="ECO:0000313" key="4">
    <source>
        <dbReference type="Proteomes" id="UP001345691"/>
    </source>
</evidence>
<feature type="domain" description="Alpha/beta hydrolase fold-3" evidence="2">
    <location>
        <begin position="88"/>
        <end position="296"/>
    </location>
</feature>